<evidence type="ECO:0000256" key="7">
    <source>
        <dbReference type="ARBA" id="ARBA00022769"/>
    </source>
</evidence>
<keyword evidence="2" id="KW-0963">Cytoplasm</keyword>
<keyword evidence="6" id="KW-0227">DNA damage</keyword>
<accession>A0ABQ3CBY4</accession>
<dbReference type="Pfam" id="PF00005">
    <property type="entry name" value="ABC_tran"/>
    <property type="match status" value="1"/>
</dbReference>
<evidence type="ECO:0000313" key="19">
    <source>
        <dbReference type="Proteomes" id="UP000624183"/>
    </source>
</evidence>
<evidence type="ECO:0000256" key="2">
    <source>
        <dbReference type="ARBA" id="ARBA00022490"/>
    </source>
</evidence>
<dbReference type="InterPro" id="IPR003439">
    <property type="entry name" value="ABC_transporter-like_ATP-bd"/>
</dbReference>
<organism evidence="18 19">
    <name type="scientific">Streptomyces rubiginosohelvolus</name>
    <dbReference type="NCBI Taxonomy" id="67362"/>
    <lineage>
        <taxon>Bacteria</taxon>
        <taxon>Bacillati</taxon>
        <taxon>Actinomycetota</taxon>
        <taxon>Actinomycetes</taxon>
        <taxon>Kitasatosporales</taxon>
        <taxon>Streptomycetaceae</taxon>
        <taxon>Streptomyces</taxon>
    </lineage>
</organism>
<comment type="subcellular location">
    <subcellularLocation>
        <location evidence="1">Cytoplasm</location>
    </subcellularLocation>
</comment>
<proteinExistence type="inferred from homology"/>
<dbReference type="InterPro" id="IPR027417">
    <property type="entry name" value="P-loop_NTPase"/>
</dbReference>
<evidence type="ECO:0000259" key="17">
    <source>
        <dbReference type="PROSITE" id="PS50893"/>
    </source>
</evidence>
<evidence type="ECO:0000256" key="6">
    <source>
        <dbReference type="ARBA" id="ARBA00022763"/>
    </source>
</evidence>
<gene>
    <name evidence="18" type="ORF">GCM10010328_67110</name>
</gene>
<evidence type="ECO:0000256" key="5">
    <source>
        <dbReference type="ARBA" id="ARBA00022741"/>
    </source>
</evidence>
<comment type="caution">
    <text evidence="18">The sequence shown here is derived from an EMBL/GenBank/DDBJ whole genome shotgun (WGS) entry which is preliminary data.</text>
</comment>
<dbReference type="PANTHER" id="PTHR43152:SF3">
    <property type="entry name" value="UVRABC SYSTEM PROTEIN A"/>
    <property type="match status" value="1"/>
</dbReference>
<evidence type="ECO:0000256" key="9">
    <source>
        <dbReference type="ARBA" id="ARBA00022833"/>
    </source>
</evidence>
<dbReference type="InterPro" id="IPR003593">
    <property type="entry name" value="AAA+_ATPase"/>
</dbReference>
<dbReference type="InterPro" id="IPR041552">
    <property type="entry name" value="UvrA_DNA-bd"/>
</dbReference>
<keyword evidence="4" id="KW-0677">Repeat</keyword>
<dbReference type="Gene3D" id="3.40.50.300">
    <property type="entry name" value="P-loop containing nucleotide triphosphate hydrolases"/>
    <property type="match status" value="2"/>
</dbReference>
<evidence type="ECO:0000256" key="3">
    <source>
        <dbReference type="ARBA" id="ARBA00022723"/>
    </source>
</evidence>
<reference evidence="19" key="1">
    <citation type="journal article" date="2019" name="Int. J. Syst. Evol. Microbiol.">
        <title>The Global Catalogue of Microorganisms (GCM) 10K type strain sequencing project: providing services to taxonomists for standard genome sequencing and annotation.</title>
        <authorList>
            <consortium name="The Broad Institute Genomics Platform"/>
            <consortium name="The Broad Institute Genome Sequencing Center for Infectious Disease"/>
            <person name="Wu L."/>
            <person name="Ma J."/>
        </authorList>
    </citation>
    <scope>NUCLEOTIDE SEQUENCE [LARGE SCALE GENOMIC DNA]</scope>
    <source>
        <strain evidence="19">JCM 4602</strain>
    </source>
</reference>
<keyword evidence="10" id="KW-0067">ATP-binding</keyword>
<keyword evidence="13" id="KW-0234">DNA repair</keyword>
<dbReference type="Gene3D" id="1.20.1580.10">
    <property type="entry name" value="ABC transporter ATPase like domain"/>
    <property type="match status" value="2"/>
</dbReference>
<dbReference type="Gene3D" id="1.10.8.280">
    <property type="entry name" value="ABC transporter ATPase domain-like"/>
    <property type="match status" value="1"/>
</dbReference>
<dbReference type="Proteomes" id="UP000624183">
    <property type="component" value="Unassembled WGS sequence"/>
</dbReference>
<comment type="similarity">
    <text evidence="14">Belongs to the ABC transporter superfamily. UvrA family.</text>
</comment>
<keyword evidence="19" id="KW-1185">Reference proteome</keyword>
<dbReference type="CDD" id="cd03270">
    <property type="entry name" value="ABC_UvrA_I"/>
    <property type="match status" value="1"/>
</dbReference>
<evidence type="ECO:0000256" key="16">
    <source>
        <dbReference type="ARBA" id="ARBA00042156"/>
    </source>
</evidence>
<dbReference type="PANTHER" id="PTHR43152">
    <property type="entry name" value="UVRABC SYSTEM PROTEIN A"/>
    <property type="match status" value="1"/>
</dbReference>
<evidence type="ECO:0000256" key="4">
    <source>
        <dbReference type="ARBA" id="ARBA00022737"/>
    </source>
</evidence>
<sequence>MTEVERNDNNDAQYIRLEGAREHNLKDVSLRIPKNRITVFTGVSGSGKSSIVFDTLAVEAQRQLNSTYDWFIRNQLPKYQRPHADVIENLTAPVVVDQKPVGGNARSTVGTMTDLYSSLRVLFSRLGTPYNPPSAYSFNNPQGMCPECDGLGRMRRVDVDRLLDRTKSLDGGAIQLSTHKPGAMDWQMYAKSGHFDTTKVLSDYTDAEWEMLLHGSGGTVKVSTANTTATLKYEGVVARFARTNLKRDLSSLSERGRANIERFITLGECTGCGGTRLNPTALATTIAGRTIADWTRMEISDLIKLLDGIDDPVATPIAAGIRTAFERIEGIGLGYLSLDRETLSLSGGEAQRLKTVRHLSSSLVGMTFIFDEPSTGLHPRDVGRLNGLLRELRDMGNTVIVVEHDPDVIEIADHVVDVGPRAGVHGGEIVFEGSFPELKRADTLTAVCLRRTADVKEDVRPPTGKLAVENADLHNLRNVSVSIPTGVLTAVTGVAGSGKSSLITGAFLDAYPDTILVDQTAIRASSRSTPASHLDMMDTIRKLFAKANGVPVSLFSFNSAGACDECNGRGELVVELAYMDPVRTRCEVCEGRRFKEEVLAYELRGKSVADVLDLSAESAVEFFTEREVLDKLTGLTDVGLGYLTLGQPLSTLSGGERQRLKLAGRLHGSKSVYILDEPTTGLHMSDVDTIVGLMNSLVDRGNTVIVIEHNLDVVRQADWVIDLGPGGGKHGGQVVFSGTPKELLEADGTATGEYLRRYRTA</sequence>
<evidence type="ECO:0000256" key="14">
    <source>
        <dbReference type="ARBA" id="ARBA00038000"/>
    </source>
</evidence>
<protein>
    <recommendedName>
        <fullName evidence="15">UvrABC system protein A</fullName>
    </recommendedName>
    <alternativeName>
        <fullName evidence="16">Excinuclease ABC subunit A</fullName>
    </alternativeName>
</protein>
<name>A0ABQ3CBY4_9ACTN</name>
<evidence type="ECO:0000313" key="18">
    <source>
        <dbReference type="EMBL" id="GGZ83391.1"/>
    </source>
</evidence>
<evidence type="ECO:0000256" key="11">
    <source>
        <dbReference type="ARBA" id="ARBA00022881"/>
    </source>
</evidence>
<dbReference type="PROSITE" id="PS50893">
    <property type="entry name" value="ABC_TRANSPORTER_2"/>
    <property type="match status" value="1"/>
</dbReference>
<dbReference type="Pfam" id="PF17755">
    <property type="entry name" value="UvrA_DNA-bind"/>
    <property type="match status" value="1"/>
</dbReference>
<dbReference type="SMART" id="SM00382">
    <property type="entry name" value="AAA"/>
    <property type="match status" value="2"/>
</dbReference>
<keyword evidence="11" id="KW-0267">Excision nuclease</keyword>
<evidence type="ECO:0000256" key="10">
    <source>
        <dbReference type="ARBA" id="ARBA00022840"/>
    </source>
</evidence>
<dbReference type="SUPFAM" id="SSF52540">
    <property type="entry name" value="P-loop containing nucleoside triphosphate hydrolases"/>
    <property type="match status" value="2"/>
</dbReference>
<evidence type="ECO:0000256" key="13">
    <source>
        <dbReference type="ARBA" id="ARBA00023204"/>
    </source>
</evidence>
<keyword evidence="7" id="KW-0228">DNA excision</keyword>
<keyword evidence="9" id="KW-0862">Zinc</keyword>
<feature type="domain" description="ABC transporter" evidence="17">
    <location>
        <begin position="450"/>
        <end position="756"/>
    </location>
</feature>
<evidence type="ECO:0000256" key="12">
    <source>
        <dbReference type="ARBA" id="ARBA00023125"/>
    </source>
</evidence>
<keyword evidence="3" id="KW-0479">Metal-binding</keyword>
<keyword evidence="8" id="KW-0863">Zinc-finger</keyword>
<keyword evidence="12" id="KW-0238">DNA-binding</keyword>
<evidence type="ECO:0000256" key="1">
    <source>
        <dbReference type="ARBA" id="ARBA00004496"/>
    </source>
</evidence>
<evidence type="ECO:0000256" key="15">
    <source>
        <dbReference type="ARBA" id="ARBA00039316"/>
    </source>
</evidence>
<evidence type="ECO:0000256" key="8">
    <source>
        <dbReference type="ARBA" id="ARBA00022771"/>
    </source>
</evidence>
<dbReference type="EMBL" id="BMUW01000032">
    <property type="protein sequence ID" value="GGZ83391.1"/>
    <property type="molecule type" value="Genomic_DNA"/>
</dbReference>
<keyword evidence="5" id="KW-0547">Nucleotide-binding</keyword>